<evidence type="ECO:0000256" key="8">
    <source>
        <dbReference type="HAMAP-Rule" id="MF_00195"/>
    </source>
</evidence>
<dbReference type="NCBIfam" id="TIGR03594">
    <property type="entry name" value="GTPase_EngA"/>
    <property type="match status" value="1"/>
</dbReference>
<dbReference type="PIRSF" id="PIRSF006485">
    <property type="entry name" value="GTP-binding_EngA"/>
    <property type="match status" value="1"/>
</dbReference>
<dbReference type="NCBIfam" id="TIGR00231">
    <property type="entry name" value="small_GTP"/>
    <property type="match status" value="2"/>
</dbReference>
<dbReference type="Gene3D" id="3.30.300.20">
    <property type="match status" value="1"/>
</dbReference>
<evidence type="ECO:0000256" key="10">
    <source>
        <dbReference type="RuleBase" id="RU004481"/>
    </source>
</evidence>
<dbReference type="InterPro" id="IPR027417">
    <property type="entry name" value="P-loop_NTPase"/>
</dbReference>
<dbReference type="Gene3D" id="3.40.50.300">
    <property type="entry name" value="P-loop containing nucleotide triphosphate hydrolases"/>
    <property type="match status" value="2"/>
</dbReference>
<feature type="binding site" evidence="8">
    <location>
        <begin position="56"/>
        <end position="60"/>
    </location>
    <ligand>
        <name>GTP</name>
        <dbReference type="ChEBI" id="CHEBI:37565"/>
        <label>1</label>
    </ligand>
</feature>
<sequence>MKPVVLIIGKPNVGKSTLFNRLIKEKKAIVMDMPGVTRDQIFSEARYDGRAFTLVDTCGIFEEPTNELEAIAKEKVMNSLEEADSIIFVIDGRNGLTAEDYYLANTLRKIKDKVILVANKVESYEKFELNVLPEIYKLGFGEPIPISAEHNKNLDELIEKLFEKIPEHMEELEENDEDIIKVALIGRANAGKSSLFNAITGIERAIVSNVPGTTRDTIDELVEINGQKYLFVDTAGLKRKSKTKYGSVEMYSTVRTIRAIENSDVVVLLIDATEGITQQDKKVIGTAENRGKATVIAFNKWDLVKYHDKRVEEYLKMFEKELYFVNYSPVVFTSTVKHWGIEKLMDAINTAYESYTRRIPTSALNAALERFMMVSPPPVRKGKRIKIYYGTQVDVKPPVFTFFSNMPHEIPKSYQRAIQNMIRRYIDPFIGSPVFIKFKNRKK</sequence>
<dbReference type="PROSITE" id="PS50234">
    <property type="entry name" value="VWFA"/>
    <property type="match status" value="1"/>
</dbReference>
<dbReference type="SUPFAM" id="SSF52540">
    <property type="entry name" value="P-loop containing nucleoside triphosphate hydrolases"/>
    <property type="match status" value="2"/>
</dbReference>
<dbReference type="Pfam" id="PF01926">
    <property type="entry name" value="MMR_HSR1"/>
    <property type="match status" value="2"/>
</dbReference>
<comment type="function">
    <text evidence="8 10">GTPase that plays an essential role in the late steps of ribosome biogenesis.</text>
</comment>
<evidence type="ECO:0000256" key="2">
    <source>
        <dbReference type="ARBA" id="ARBA00020953"/>
    </source>
</evidence>
<evidence type="ECO:0000256" key="6">
    <source>
        <dbReference type="ARBA" id="ARBA00023134"/>
    </source>
</evidence>
<feature type="binding site" evidence="8">
    <location>
        <begin position="9"/>
        <end position="16"/>
    </location>
    <ligand>
        <name>GTP</name>
        <dbReference type="ChEBI" id="CHEBI:37565"/>
        <label>1</label>
    </ligand>
</feature>
<feature type="binding site" evidence="8">
    <location>
        <begin position="299"/>
        <end position="302"/>
    </location>
    <ligand>
        <name>GTP</name>
        <dbReference type="ChEBI" id="CHEBI:37565"/>
        <label>2</label>
    </ligand>
</feature>
<dbReference type="GO" id="GO:0005525">
    <property type="term" value="F:GTP binding"/>
    <property type="evidence" value="ECO:0007669"/>
    <property type="project" value="UniProtKB-UniRule"/>
</dbReference>
<proteinExistence type="inferred from homology"/>
<name>H2J641_MARPK</name>
<feature type="domain" description="EngA-type G" evidence="12">
    <location>
        <begin position="3"/>
        <end position="169"/>
    </location>
</feature>
<dbReference type="PROSITE" id="PS51712">
    <property type="entry name" value="G_ENGA"/>
    <property type="match status" value="2"/>
</dbReference>
<dbReference type="STRING" id="443254.Marpi_0664"/>
<dbReference type="PANTHER" id="PTHR43834">
    <property type="entry name" value="GTPASE DER"/>
    <property type="match status" value="1"/>
</dbReference>
<evidence type="ECO:0000259" key="12">
    <source>
        <dbReference type="PROSITE" id="PS51712"/>
    </source>
</evidence>
<dbReference type="PANTHER" id="PTHR43834:SF6">
    <property type="entry name" value="GTPASE DER"/>
    <property type="match status" value="1"/>
</dbReference>
<keyword evidence="6 8" id="KW-0342">GTP-binding</keyword>
<evidence type="ECO:0000313" key="13">
    <source>
        <dbReference type="EMBL" id="AEX85102.1"/>
    </source>
</evidence>
<dbReference type="CDD" id="cd01895">
    <property type="entry name" value="EngA2"/>
    <property type="match status" value="1"/>
</dbReference>
<evidence type="ECO:0000256" key="9">
    <source>
        <dbReference type="PROSITE-ProRule" id="PRU01049"/>
    </source>
</evidence>
<feature type="binding site" evidence="8">
    <location>
        <begin position="186"/>
        <end position="193"/>
    </location>
    <ligand>
        <name>GTP</name>
        <dbReference type="ChEBI" id="CHEBI:37565"/>
        <label>2</label>
    </ligand>
</feature>
<dbReference type="PRINTS" id="PR00326">
    <property type="entry name" value="GTP1OBG"/>
</dbReference>
<dbReference type="InterPro" id="IPR002035">
    <property type="entry name" value="VWF_A"/>
</dbReference>
<evidence type="ECO:0000259" key="11">
    <source>
        <dbReference type="PROSITE" id="PS50234"/>
    </source>
</evidence>
<dbReference type="OrthoDB" id="9805918at2"/>
<evidence type="ECO:0000256" key="4">
    <source>
        <dbReference type="ARBA" id="ARBA00022737"/>
    </source>
</evidence>
<evidence type="ECO:0000313" key="14">
    <source>
        <dbReference type="Proteomes" id="UP000007161"/>
    </source>
</evidence>
<dbReference type="FunFam" id="3.30.300.20:FF:000004">
    <property type="entry name" value="GTPase Der"/>
    <property type="match status" value="1"/>
</dbReference>
<evidence type="ECO:0000256" key="1">
    <source>
        <dbReference type="ARBA" id="ARBA00008279"/>
    </source>
</evidence>
<reference evidence="13 14" key="1">
    <citation type="journal article" date="2012" name="J. Bacteriol.">
        <title>Complete Genome Sequence of the Thermophilic, Piezophilic, Heterotrophic Bacterium Marinitoga piezophila KA3.</title>
        <authorList>
            <person name="Lucas S."/>
            <person name="Han J."/>
            <person name="Lapidus A."/>
            <person name="Cheng J.F."/>
            <person name="Goodwin L.A."/>
            <person name="Pitluck S."/>
            <person name="Peters L."/>
            <person name="Mikhailova N."/>
            <person name="Teshima H."/>
            <person name="Detter J.C."/>
            <person name="Han C."/>
            <person name="Tapia R."/>
            <person name="Land M."/>
            <person name="Hauser L."/>
            <person name="Kyrpides N.C."/>
            <person name="Ivanova N."/>
            <person name="Pagani I."/>
            <person name="Vannier P."/>
            <person name="Oger P."/>
            <person name="Bartlett D.H."/>
            <person name="Noll K.M."/>
            <person name="Woyke T."/>
            <person name="Jebbar M."/>
        </authorList>
    </citation>
    <scope>NUCLEOTIDE SEQUENCE [LARGE SCALE GENOMIC DNA]</scope>
    <source>
        <strain evidence="14">DSM 14283 / JCM 11233 / KA3</strain>
    </source>
</reference>
<dbReference type="EMBL" id="CP003257">
    <property type="protein sequence ID" value="AEX85102.1"/>
    <property type="molecule type" value="Genomic_DNA"/>
</dbReference>
<dbReference type="InterPro" id="IPR006073">
    <property type="entry name" value="GTP-bd"/>
</dbReference>
<keyword evidence="4 10" id="KW-0677">Repeat</keyword>
<evidence type="ECO:0000256" key="5">
    <source>
        <dbReference type="ARBA" id="ARBA00022741"/>
    </source>
</evidence>
<dbReference type="Pfam" id="PF14714">
    <property type="entry name" value="KH_dom-like"/>
    <property type="match status" value="1"/>
</dbReference>
<dbReference type="eggNOG" id="COG1160">
    <property type="taxonomic scope" value="Bacteria"/>
</dbReference>
<dbReference type="HOGENOM" id="CLU_016077_6_2_0"/>
<reference evidence="14" key="2">
    <citation type="submission" date="2012-01" db="EMBL/GenBank/DDBJ databases">
        <title>Complete sequence of chromosome of Marinitoga piezophila KA3.</title>
        <authorList>
            <person name="Lucas S."/>
            <person name="Han J."/>
            <person name="Lapidus A."/>
            <person name="Cheng J.-F."/>
            <person name="Goodwin L."/>
            <person name="Pitluck S."/>
            <person name="Peters L."/>
            <person name="Mikhailova N."/>
            <person name="Teshima H."/>
            <person name="Detter J.C."/>
            <person name="Han C."/>
            <person name="Tapia R."/>
            <person name="Land M."/>
            <person name="Hauser L."/>
            <person name="Kyrpides N."/>
            <person name="Ivanova N."/>
            <person name="Pagani I."/>
            <person name="Jebbar M."/>
            <person name="Vannier P."/>
            <person name="Oger P."/>
            <person name="Cario A."/>
            <person name="Bartlett D."/>
            <person name="Noll K.M."/>
            <person name="Woyke T."/>
        </authorList>
    </citation>
    <scope>NUCLEOTIDE SEQUENCE [LARGE SCALE GENOMIC DNA]</scope>
    <source>
        <strain evidence="14">DSM 14283 / JCM 11233 / KA3</strain>
    </source>
</reference>
<dbReference type="RefSeq" id="WP_014296174.1">
    <property type="nucleotide sequence ID" value="NC_016751.1"/>
</dbReference>
<accession>H2J641</accession>
<dbReference type="AlphaFoldDB" id="H2J641"/>
<dbReference type="Proteomes" id="UP000007161">
    <property type="component" value="Chromosome"/>
</dbReference>
<dbReference type="CDD" id="cd01894">
    <property type="entry name" value="EngA1"/>
    <property type="match status" value="1"/>
</dbReference>
<keyword evidence="14" id="KW-1185">Reference proteome</keyword>
<dbReference type="InterPro" id="IPR016484">
    <property type="entry name" value="GTPase_Der"/>
</dbReference>
<keyword evidence="5 8" id="KW-0547">Nucleotide-binding</keyword>
<dbReference type="GO" id="GO:0043022">
    <property type="term" value="F:ribosome binding"/>
    <property type="evidence" value="ECO:0007669"/>
    <property type="project" value="TreeGrafter"/>
</dbReference>
<dbReference type="InterPro" id="IPR015946">
    <property type="entry name" value="KH_dom-like_a/b"/>
</dbReference>
<dbReference type="HAMAP" id="MF_00195">
    <property type="entry name" value="GTPase_Der"/>
    <property type="match status" value="1"/>
</dbReference>
<comment type="similarity">
    <text evidence="1 8 9 10">Belongs to the TRAFAC class TrmE-Era-EngA-EngB-Septin-like GTPase superfamily. EngA (Der) GTPase family.</text>
</comment>
<dbReference type="InterPro" id="IPR032859">
    <property type="entry name" value="KH_dom-like"/>
</dbReference>
<feature type="domain" description="VWFA" evidence="11">
    <location>
        <begin position="85"/>
        <end position="322"/>
    </location>
</feature>
<gene>
    <name evidence="8" type="primary">der</name>
    <name evidence="13" type="ordered locus">Marpi_0664</name>
</gene>
<comment type="subunit">
    <text evidence="8">Associates with the 50S ribosomal subunit.</text>
</comment>
<protein>
    <recommendedName>
        <fullName evidence="2 8">GTPase Der</fullName>
    </recommendedName>
    <alternativeName>
        <fullName evidence="7 8">GTP-binding protein EngA</fullName>
    </alternativeName>
</protein>
<feature type="domain" description="EngA-type G" evidence="12">
    <location>
        <begin position="180"/>
        <end position="356"/>
    </location>
</feature>
<dbReference type="FunFam" id="3.40.50.300:FF:000040">
    <property type="entry name" value="GTPase Der"/>
    <property type="match status" value="1"/>
</dbReference>
<dbReference type="InterPro" id="IPR031166">
    <property type="entry name" value="G_ENGA"/>
</dbReference>
<organism evidence="13 14">
    <name type="scientific">Marinitoga piezophila (strain DSM 14283 / JCM 11233 / KA3)</name>
    <dbReference type="NCBI Taxonomy" id="443254"/>
    <lineage>
        <taxon>Bacteria</taxon>
        <taxon>Thermotogati</taxon>
        <taxon>Thermotogota</taxon>
        <taxon>Thermotogae</taxon>
        <taxon>Petrotogales</taxon>
        <taxon>Petrotogaceae</taxon>
        <taxon>Marinitoga</taxon>
    </lineage>
</organism>
<evidence type="ECO:0000256" key="7">
    <source>
        <dbReference type="ARBA" id="ARBA00032345"/>
    </source>
</evidence>
<feature type="binding site" evidence="8">
    <location>
        <begin position="119"/>
        <end position="122"/>
    </location>
    <ligand>
        <name>GTP</name>
        <dbReference type="ChEBI" id="CHEBI:37565"/>
        <label>1</label>
    </ligand>
</feature>
<keyword evidence="3 8" id="KW-0690">Ribosome biogenesis</keyword>
<dbReference type="FunFam" id="3.40.50.300:FF:000494">
    <property type="entry name" value="tRNA modification GTPase MnmE"/>
    <property type="match status" value="1"/>
</dbReference>
<evidence type="ECO:0000256" key="3">
    <source>
        <dbReference type="ARBA" id="ARBA00022517"/>
    </source>
</evidence>
<dbReference type="InterPro" id="IPR005225">
    <property type="entry name" value="Small_GTP-bd"/>
</dbReference>
<dbReference type="GO" id="GO:0042254">
    <property type="term" value="P:ribosome biogenesis"/>
    <property type="evidence" value="ECO:0007669"/>
    <property type="project" value="UniProtKB-KW"/>
</dbReference>
<feature type="binding site" evidence="8">
    <location>
        <begin position="233"/>
        <end position="237"/>
    </location>
    <ligand>
        <name>GTP</name>
        <dbReference type="ChEBI" id="CHEBI:37565"/>
        <label>2</label>
    </ligand>
</feature>
<dbReference type="KEGG" id="mpz:Marpi_0664"/>